<evidence type="ECO:0000256" key="5">
    <source>
        <dbReference type="ARBA" id="ARBA00023237"/>
    </source>
</evidence>
<evidence type="ECO:0000259" key="8">
    <source>
        <dbReference type="Pfam" id="PF07980"/>
    </source>
</evidence>
<evidence type="ECO:0000256" key="2">
    <source>
        <dbReference type="ARBA" id="ARBA00006275"/>
    </source>
</evidence>
<evidence type="ECO:0000259" key="9">
    <source>
        <dbReference type="Pfam" id="PF14322"/>
    </source>
</evidence>
<keyword evidence="3 7" id="KW-0732">Signal</keyword>
<dbReference type="Gene3D" id="1.25.40.390">
    <property type="match status" value="1"/>
</dbReference>
<dbReference type="PROSITE" id="PS51257">
    <property type="entry name" value="PROKAR_LIPOPROTEIN"/>
    <property type="match status" value="1"/>
</dbReference>
<dbReference type="EMBL" id="BAABDK010000017">
    <property type="protein sequence ID" value="GAA4037002.1"/>
    <property type="molecule type" value="Genomic_DNA"/>
</dbReference>
<dbReference type="InterPro" id="IPR012944">
    <property type="entry name" value="SusD_RagB_dom"/>
</dbReference>
<comment type="caution">
    <text evidence="10">The sequence shown here is derived from an EMBL/GenBank/DDBJ whole genome shotgun (WGS) entry which is preliminary data.</text>
</comment>
<dbReference type="Pfam" id="PF07980">
    <property type="entry name" value="SusD_RagB"/>
    <property type="match status" value="1"/>
</dbReference>
<evidence type="ECO:0000313" key="11">
    <source>
        <dbReference type="Proteomes" id="UP001501469"/>
    </source>
</evidence>
<comment type="subcellular location">
    <subcellularLocation>
        <location evidence="1">Cell outer membrane</location>
    </subcellularLocation>
</comment>
<keyword evidence="11" id="KW-1185">Reference proteome</keyword>
<protein>
    <submittedName>
        <fullName evidence="10">RagB/SusD family nutrient uptake outer membrane protein</fullName>
    </submittedName>
</protein>
<gene>
    <name evidence="10" type="ORF">GCM10022409_22390</name>
</gene>
<accession>A0ABP7U6W9</accession>
<dbReference type="Proteomes" id="UP001501469">
    <property type="component" value="Unassembled WGS sequence"/>
</dbReference>
<feature type="chain" id="PRO_5045942827" evidence="7">
    <location>
        <begin position="22"/>
        <end position="525"/>
    </location>
</feature>
<evidence type="ECO:0000256" key="3">
    <source>
        <dbReference type="ARBA" id="ARBA00022729"/>
    </source>
</evidence>
<organism evidence="10 11">
    <name type="scientific">Hymenobacter glaciei</name>
    <dbReference type="NCBI Taxonomy" id="877209"/>
    <lineage>
        <taxon>Bacteria</taxon>
        <taxon>Pseudomonadati</taxon>
        <taxon>Bacteroidota</taxon>
        <taxon>Cytophagia</taxon>
        <taxon>Cytophagales</taxon>
        <taxon>Hymenobacteraceae</taxon>
        <taxon>Hymenobacter</taxon>
    </lineage>
</organism>
<feature type="signal peptide" evidence="7">
    <location>
        <begin position="1"/>
        <end position="21"/>
    </location>
</feature>
<sequence>MKVNFLTRLGLAGALLLSATACEKNLLDQVNPNLPTTESFFKTSEDAVKASTACYAGLQGLGMYRRWLNFAFDLRDDTGFSQSPWGELADFTHFVQTNYNFEVSRDIWRDHYRTIYRCNQVIANVPGIQGMDATLQKRVVAEARFLRALSYFNLVSLYGNVPLALAPTTDLNTVPPQGTEAQVWAQVIADLQAAQTDLPPSYTGNDVGRATRGAATTLLGKAYMQNKRWADAQTQFAAVISSGKYSLTANYTDNFRHTTENNAESIFEVQFSDEKKGGNDAGGGPDATSSQGGQRSQFWGVPGFGFNDGEVRPWVVREFLREPTVAGQRDPRLAATVFYNRFDQNQFPTALPPDNDRGVYGTGNFETRYAGNSRDLGRVFWRKYQTDYYRTFEDFDSPINQRVMRYADVLLLQAEAINEVSGPANAVPLINQVRQRAGLAPLTTATFTQAMLRSQLMHERVTELTGEGVRWFDLQRWGLLDNAAGINQLKANDPDFNNFMMGKSRLLPLIQSDVDLNKLQQNPGY</sequence>
<evidence type="ECO:0000256" key="7">
    <source>
        <dbReference type="SAM" id="SignalP"/>
    </source>
</evidence>
<dbReference type="Pfam" id="PF14322">
    <property type="entry name" value="SusD-like_3"/>
    <property type="match status" value="1"/>
</dbReference>
<evidence type="ECO:0000256" key="1">
    <source>
        <dbReference type="ARBA" id="ARBA00004442"/>
    </source>
</evidence>
<evidence type="ECO:0000256" key="4">
    <source>
        <dbReference type="ARBA" id="ARBA00023136"/>
    </source>
</evidence>
<dbReference type="InterPro" id="IPR033985">
    <property type="entry name" value="SusD-like_N"/>
</dbReference>
<name>A0ABP7U6W9_9BACT</name>
<feature type="domain" description="SusD-like N-terminal" evidence="9">
    <location>
        <begin position="96"/>
        <end position="223"/>
    </location>
</feature>
<dbReference type="CDD" id="cd08977">
    <property type="entry name" value="SusD"/>
    <property type="match status" value="1"/>
</dbReference>
<dbReference type="RefSeq" id="WP_345054220.1">
    <property type="nucleotide sequence ID" value="NZ_BAABDK010000017.1"/>
</dbReference>
<keyword evidence="5" id="KW-0998">Cell outer membrane</keyword>
<proteinExistence type="inferred from homology"/>
<evidence type="ECO:0000256" key="6">
    <source>
        <dbReference type="SAM" id="MobiDB-lite"/>
    </source>
</evidence>
<evidence type="ECO:0000313" key="10">
    <source>
        <dbReference type="EMBL" id="GAA4037002.1"/>
    </source>
</evidence>
<feature type="region of interest" description="Disordered" evidence="6">
    <location>
        <begin position="274"/>
        <end position="294"/>
    </location>
</feature>
<feature type="domain" description="RagB/SusD" evidence="8">
    <location>
        <begin position="264"/>
        <end position="525"/>
    </location>
</feature>
<keyword evidence="4" id="KW-0472">Membrane</keyword>
<dbReference type="InterPro" id="IPR011990">
    <property type="entry name" value="TPR-like_helical_dom_sf"/>
</dbReference>
<comment type="similarity">
    <text evidence="2">Belongs to the SusD family.</text>
</comment>
<dbReference type="SUPFAM" id="SSF48452">
    <property type="entry name" value="TPR-like"/>
    <property type="match status" value="1"/>
</dbReference>
<reference evidence="11" key="1">
    <citation type="journal article" date="2019" name="Int. J. Syst. Evol. Microbiol.">
        <title>The Global Catalogue of Microorganisms (GCM) 10K type strain sequencing project: providing services to taxonomists for standard genome sequencing and annotation.</title>
        <authorList>
            <consortium name="The Broad Institute Genomics Platform"/>
            <consortium name="The Broad Institute Genome Sequencing Center for Infectious Disease"/>
            <person name="Wu L."/>
            <person name="Ma J."/>
        </authorList>
    </citation>
    <scope>NUCLEOTIDE SEQUENCE [LARGE SCALE GENOMIC DNA]</scope>
    <source>
        <strain evidence="11">JCM 17225</strain>
    </source>
</reference>